<reference evidence="1" key="1">
    <citation type="journal article" date="2017" name="Nature">
        <title>The sunflower genome provides insights into oil metabolism, flowering and Asterid evolution.</title>
        <authorList>
            <person name="Badouin H."/>
            <person name="Gouzy J."/>
            <person name="Grassa C.J."/>
            <person name="Murat F."/>
            <person name="Staton S.E."/>
            <person name="Cottret L."/>
            <person name="Lelandais-Briere C."/>
            <person name="Owens G.L."/>
            <person name="Carrere S."/>
            <person name="Mayjonade B."/>
            <person name="Legrand L."/>
            <person name="Gill N."/>
            <person name="Kane N.C."/>
            <person name="Bowers J.E."/>
            <person name="Hubner S."/>
            <person name="Bellec A."/>
            <person name="Berard A."/>
            <person name="Berges H."/>
            <person name="Blanchet N."/>
            <person name="Boniface M.C."/>
            <person name="Brunel D."/>
            <person name="Catrice O."/>
            <person name="Chaidir N."/>
            <person name="Claudel C."/>
            <person name="Donnadieu C."/>
            <person name="Faraut T."/>
            <person name="Fievet G."/>
            <person name="Helmstetter N."/>
            <person name="King M."/>
            <person name="Knapp S.J."/>
            <person name="Lai Z."/>
            <person name="Le Paslier M.C."/>
            <person name="Lippi Y."/>
            <person name="Lorenzon L."/>
            <person name="Mandel J.R."/>
            <person name="Marage G."/>
            <person name="Marchand G."/>
            <person name="Marquand E."/>
            <person name="Bret-Mestries E."/>
            <person name="Morien E."/>
            <person name="Nambeesan S."/>
            <person name="Nguyen T."/>
            <person name="Pegot-Espagnet P."/>
            <person name="Pouilly N."/>
            <person name="Raftis F."/>
            <person name="Sallet E."/>
            <person name="Schiex T."/>
            <person name="Thomas J."/>
            <person name="Vandecasteele C."/>
            <person name="Vares D."/>
            <person name="Vear F."/>
            <person name="Vautrin S."/>
            <person name="Crespi M."/>
            <person name="Mangin B."/>
            <person name="Burke J.M."/>
            <person name="Salse J."/>
            <person name="Munos S."/>
            <person name="Vincourt P."/>
            <person name="Rieseberg L.H."/>
            <person name="Langlade N.B."/>
        </authorList>
    </citation>
    <scope>NUCLEOTIDE SEQUENCE</scope>
    <source>
        <tissue evidence="1">Leaves</tissue>
    </source>
</reference>
<organism evidence="1 2">
    <name type="scientific">Helianthus annuus</name>
    <name type="common">Common sunflower</name>
    <dbReference type="NCBI Taxonomy" id="4232"/>
    <lineage>
        <taxon>Eukaryota</taxon>
        <taxon>Viridiplantae</taxon>
        <taxon>Streptophyta</taxon>
        <taxon>Embryophyta</taxon>
        <taxon>Tracheophyta</taxon>
        <taxon>Spermatophyta</taxon>
        <taxon>Magnoliopsida</taxon>
        <taxon>eudicotyledons</taxon>
        <taxon>Gunneridae</taxon>
        <taxon>Pentapetalae</taxon>
        <taxon>asterids</taxon>
        <taxon>campanulids</taxon>
        <taxon>Asterales</taxon>
        <taxon>Asteraceae</taxon>
        <taxon>Asteroideae</taxon>
        <taxon>Heliantheae alliance</taxon>
        <taxon>Heliantheae</taxon>
        <taxon>Helianthus</taxon>
    </lineage>
</organism>
<sequence length="57" mass="6642">MELLITKTTLLTGTLQILRRPALLFLVNSEFLTFRKSNMLILLSQFDAHRVVFHLLN</sequence>
<accession>A0A9K3J6N5</accession>
<comment type="caution">
    <text evidence="1">The sequence shown here is derived from an EMBL/GenBank/DDBJ whole genome shotgun (WGS) entry which is preliminary data.</text>
</comment>
<keyword evidence="2" id="KW-1185">Reference proteome</keyword>
<name>A0A9K3J6N5_HELAN</name>
<evidence type="ECO:0000313" key="2">
    <source>
        <dbReference type="Proteomes" id="UP000215914"/>
    </source>
</evidence>
<dbReference type="AlphaFoldDB" id="A0A9K3J6N5"/>
<dbReference type="Proteomes" id="UP000215914">
    <property type="component" value="Unassembled WGS sequence"/>
</dbReference>
<evidence type="ECO:0000313" key="1">
    <source>
        <dbReference type="EMBL" id="KAF5809700.1"/>
    </source>
</evidence>
<dbReference type="EMBL" id="MNCJ02000319">
    <property type="protein sequence ID" value="KAF5809700.1"/>
    <property type="molecule type" value="Genomic_DNA"/>
</dbReference>
<protein>
    <submittedName>
        <fullName evidence="1">Uncharacterized protein</fullName>
    </submittedName>
</protein>
<proteinExistence type="predicted"/>
<dbReference type="Gramene" id="mRNA:HanXRQr2_Chr04g0160361">
    <property type="protein sequence ID" value="CDS:HanXRQr2_Chr04g0160361.1"/>
    <property type="gene ID" value="HanXRQr2_Chr04g0160361"/>
</dbReference>
<reference evidence="1" key="2">
    <citation type="submission" date="2020-06" db="EMBL/GenBank/DDBJ databases">
        <title>Helianthus annuus Genome sequencing and assembly Release 2.</title>
        <authorList>
            <person name="Gouzy J."/>
            <person name="Langlade N."/>
            <person name="Munos S."/>
        </authorList>
    </citation>
    <scope>NUCLEOTIDE SEQUENCE</scope>
    <source>
        <tissue evidence="1">Leaves</tissue>
    </source>
</reference>
<gene>
    <name evidence="1" type="ORF">HanXRQr2_Chr04g0160361</name>
</gene>